<sequence>MTTDSKHFLSGRKIIVSGAGIGGLTFVLSLLQFWDTEIPPPEVVIVDTDSRDESINRWPYELLLNSEIDASSLVALRDLGLYDKVKARAEHSAHPGAVANVWDKSWKPVLTVKPKLFEGFTSSSLRISRTALLTVLIEALEAKTKITWKTSVHDAKRLPDGRLSVSLLDKASGATSQQECDVLVAADGDESTIRKLFRPKDISQPTGHVAMGGAVDFGSLTSVPSEININSGIIVSGDGVASGVLHIRGNGTVVWALYKEEKSPRTDYDKKDKDQFAAGGVQSTSGETLSELVVRLDSQFEDDIGLFVLFFLNFVKLQAGEALFLVADDIHAYVSGDIIECMAASDNVVRAGFTPKFKDVSTLVDMLTYNYAPIDEQKMTPTEYPYATLNRAGYSSGSAVLLYDPPIDEFAVVRSVLRGPDAKATFEPLDGPSIVICTNGSGTISVGPTSYEMKEGYVFFVGSTAELVLESTTGEDEEFTTFKAFCEVDDGAKEKL</sequence>
<proteinExistence type="predicted"/>
<evidence type="ECO:0000313" key="1">
    <source>
        <dbReference type="EMBL" id="KAJ3477837.1"/>
    </source>
</evidence>
<gene>
    <name evidence="1" type="ORF">NLG97_g8732</name>
</gene>
<comment type="caution">
    <text evidence="1">The sequence shown here is derived from an EMBL/GenBank/DDBJ whole genome shotgun (WGS) entry which is preliminary data.</text>
</comment>
<reference evidence="1" key="1">
    <citation type="submission" date="2022-07" db="EMBL/GenBank/DDBJ databases">
        <title>Genome Sequence of Lecanicillium saksenae.</title>
        <authorList>
            <person name="Buettner E."/>
        </authorList>
    </citation>
    <scope>NUCLEOTIDE SEQUENCE</scope>
    <source>
        <strain evidence="1">VT-O1</strain>
    </source>
</reference>
<dbReference type="EMBL" id="JANAKD010001608">
    <property type="protein sequence ID" value="KAJ3477837.1"/>
    <property type="molecule type" value="Genomic_DNA"/>
</dbReference>
<keyword evidence="2" id="KW-1185">Reference proteome</keyword>
<dbReference type="Proteomes" id="UP001148737">
    <property type="component" value="Unassembled WGS sequence"/>
</dbReference>
<organism evidence="1 2">
    <name type="scientific">Lecanicillium saksenae</name>
    <dbReference type="NCBI Taxonomy" id="468837"/>
    <lineage>
        <taxon>Eukaryota</taxon>
        <taxon>Fungi</taxon>
        <taxon>Dikarya</taxon>
        <taxon>Ascomycota</taxon>
        <taxon>Pezizomycotina</taxon>
        <taxon>Sordariomycetes</taxon>
        <taxon>Hypocreomycetidae</taxon>
        <taxon>Hypocreales</taxon>
        <taxon>Cordycipitaceae</taxon>
        <taxon>Lecanicillium</taxon>
    </lineage>
</organism>
<evidence type="ECO:0000313" key="2">
    <source>
        <dbReference type="Proteomes" id="UP001148737"/>
    </source>
</evidence>
<protein>
    <submittedName>
        <fullName evidence="1">Uncharacterized protein</fullName>
    </submittedName>
</protein>
<name>A0ACC1QJV1_9HYPO</name>
<accession>A0ACC1QJV1</accession>